<dbReference type="Proteomes" id="UP001271007">
    <property type="component" value="Unassembled WGS sequence"/>
</dbReference>
<dbReference type="PROSITE" id="PS50110">
    <property type="entry name" value="RESPONSE_REGULATORY"/>
    <property type="match status" value="1"/>
</dbReference>
<evidence type="ECO:0000256" key="15">
    <source>
        <dbReference type="SAM" id="MobiDB-lite"/>
    </source>
</evidence>
<keyword evidence="6 16" id="KW-0812">Transmembrane</keyword>
<dbReference type="InterPro" id="IPR003661">
    <property type="entry name" value="HisK_dim/P_dom"/>
</dbReference>
<feature type="domain" description="Histidine kinase" evidence="17">
    <location>
        <begin position="463"/>
        <end position="751"/>
    </location>
</feature>
<dbReference type="SMART" id="SM00388">
    <property type="entry name" value="HisKA"/>
    <property type="match status" value="1"/>
</dbReference>
<dbReference type="SUPFAM" id="SSF52172">
    <property type="entry name" value="CheY-like"/>
    <property type="match status" value="1"/>
</dbReference>
<evidence type="ECO:0000256" key="16">
    <source>
        <dbReference type="SAM" id="Phobius"/>
    </source>
</evidence>
<keyword evidence="9" id="KW-0067">ATP-binding</keyword>
<evidence type="ECO:0000313" key="19">
    <source>
        <dbReference type="EMBL" id="KAK3048440.1"/>
    </source>
</evidence>
<keyword evidence="4 14" id="KW-0597">Phosphoprotein</keyword>
<gene>
    <name evidence="19" type="primary">SLN1_2</name>
    <name evidence="19" type="ORF">LTR09_010271</name>
</gene>
<dbReference type="SUPFAM" id="SSF47384">
    <property type="entry name" value="Homodimeric domain of signal transducing histidine kinase"/>
    <property type="match status" value="1"/>
</dbReference>
<feature type="domain" description="Response regulatory" evidence="18">
    <location>
        <begin position="753"/>
        <end position="875"/>
    </location>
</feature>
<comment type="subcellular location">
    <subcellularLocation>
        <location evidence="2">Membrane</location>
    </subcellularLocation>
</comment>
<dbReference type="Pfam" id="PF02518">
    <property type="entry name" value="HATPase_c"/>
    <property type="match status" value="1"/>
</dbReference>
<dbReference type="InterPro" id="IPR036890">
    <property type="entry name" value="HATPase_C_sf"/>
</dbReference>
<evidence type="ECO:0000256" key="4">
    <source>
        <dbReference type="ARBA" id="ARBA00022553"/>
    </source>
</evidence>
<evidence type="ECO:0000256" key="14">
    <source>
        <dbReference type="PROSITE-ProRule" id="PRU00169"/>
    </source>
</evidence>
<evidence type="ECO:0000259" key="18">
    <source>
        <dbReference type="PROSITE" id="PS50110"/>
    </source>
</evidence>
<dbReference type="GO" id="GO:0000155">
    <property type="term" value="F:phosphorelay sensor kinase activity"/>
    <property type="evidence" value="ECO:0007669"/>
    <property type="project" value="InterPro"/>
</dbReference>
<dbReference type="FunFam" id="3.40.50.2300:FF:000289">
    <property type="entry name" value="Osmosensing histidine protein kinase SLN1"/>
    <property type="match status" value="1"/>
</dbReference>
<feature type="region of interest" description="Disordered" evidence="15">
    <location>
        <begin position="1"/>
        <end position="21"/>
    </location>
</feature>
<dbReference type="EC" id="2.7.13.3" evidence="3"/>
<keyword evidence="11" id="KW-0902">Two-component regulatory system</keyword>
<dbReference type="GO" id="GO:0005524">
    <property type="term" value="F:ATP binding"/>
    <property type="evidence" value="ECO:0007669"/>
    <property type="project" value="UniProtKB-KW"/>
</dbReference>
<accession>A0AAJ0D811</accession>
<keyword evidence="12 16" id="KW-0472">Membrane</keyword>
<dbReference type="PRINTS" id="PR00344">
    <property type="entry name" value="BCTRLSENSOR"/>
</dbReference>
<keyword evidence="5 19" id="KW-0808">Transferase</keyword>
<dbReference type="GO" id="GO:0007234">
    <property type="term" value="P:osmosensory signaling via phosphorelay pathway"/>
    <property type="evidence" value="ECO:0007669"/>
    <property type="project" value="UniProtKB-ARBA"/>
</dbReference>
<evidence type="ECO:0000256" key="7">
    <source>
        <dbReference type="ARBA" id="ARBA00022741"/>
    </source>
</evidence>
<evidence type="ECO:0000256" key="10">
    <source>
        <dbReference type="ARBA" id="ARBA00022989"/>
    </source>
</evidence>
<evidence type="ECO:0000256" key="1">
    <source>
        <dbReference type="ARBA" id="ARBA00000085"/>
    </source>
</evidence>
<evidence type="ECO:0000256" key="13">
    <source>
        <dbReference type="ARBA" id="ARBA00023180"/>
    </source>
</evidence>
<dbReference type="EMBL" id="JAWDJX010000049">
    <property type="protein sequence ID" value="KAK3048440.1"/>
    <property type="molecule type" value="Genomic_DNA"/>
</dbReference>
<dbReference type="PROSITE" id="PS50109">
    <property type="entry name" value="HIS_KIN"/>
    <property type="match status" value="1"/>
</dbReference>
<dbReference type="InterPro" id="IPR011006">
    <property type="entry name" value="CheY-like_superfamily"/>
</dbReference>
<dbReference type="CDD" id="cd00082">
    <property type="entry name" value="HisKA"/>
    <property type="match status" value="1"/>
</dbReference>
<keyword evidence="10 16" id="KW-1133">Transmembrane helix</keyword>
<evidence type="ECO:0000313" key="20">
    <source>
        <dbReference type="Proteomes" id="UP001271007"/>
    </source>
</evidence>
<dbReference type="Gene3D" id="1.10.287.130">
    <property type="match status" value="1"/>
</dbReference>
<dbReference type="Pfam" id="PF00512">
    <property type="entry name" value="HisKA"/>
    <property type="match status" value="1"/>
</dbReference>
<dbReference type="InterPro" id="IPR003594">
    <property type="entry name" value="HATPase_dom"/>
</dbReference>
<dbReference type="InterPro" id="IPR036097">
    <property type="entry name" value="HisK_dim/P_sf"/>
</dbReference>
<evidence type="ECO:0000259" key="17">
    <source>
        <dbReference type="PROSITE" id="PS50109"/>
    </source>
</evidence>
<feature type="transmembrane region" description="Helical" evidence="16">
    <location>
        <begin position="296"/>
        <end position="319"/>
    </location>
</feature>
<dbReference type="Pfam" id="PF00072">
    <property type="entry name" value="Response_reg"/>
    <property type="match status" value="1"/>
</dbReference>
<evidence type="ECO:0000256" key="9">
    <source>
        <dbReference type="ARBA" id="ARBA00022840"/>
    </source>
</evidence>
<evidence type="ECO:0000256" key="8">
    <source>
        <dbReference type="ARBA" id="ARBA00022777"/>
    </source>
</evidence>
<dbReference type="PANTHER" id="PTHR43047:SF72">
    <property type="entry name" value="OSMOSENSING HISTIDINE PROTEIN KINASE SLN1"/>
    <property type="match status" value="1"/>
</dbReference>
<evidence type="ECO:0000256" key="11">
    <source>
        <dbReference type="ARBA" id="ARBA00023012"/>
    </source>
</evidence>
<sequence>MSISHRQCRTSDSAGSIQSGFDTKPESWDAVTADMTTALSSLGSLRHAPGVQLQLRSRWIDGPLGTASMLNITGNGNSGIELLYNHPNGTPVYLGEGGTIGEELTLGYPASLYPNLTILKTDDNPLTANYLATYNGMVLGLGSNLVLGPMAINESFSLLSMTLPVIENNSYNNVLGWLTVVQHARILLELIDDETGIGRTARTLLFGPVNSTNQFPPAVLGTQVTDQTEVRYLLPVRSSPTREHAASTAGIPFPAHAYPGVAAAIQDGFHGTLNWIVLVERTSADVYGLVTQLRTIILACLFSGLGFCFFASISIAHWATRPITRLRAATESIIDPIYGASDNSFKSTTEVADATVTSSRPVRKKGFVFSLLRWRGRQDIHNDQENHQGHQKRFRIPSKVDAPKHWVKDDISDLIGTFNDMADELYMQHSRLEGRVQQRTIELDQSKKAAEAANESKTLFVANVSHELKTPLNGILGMCATSIEEDDVQKMKESLSIIYKSGDLLLRTLNDLLTFSTNQVGSRELTLEEREFSFSDLESQILAIFEKTAADRGITLRVECESSTTENMFGRSASLKELTLWGDIHRILQIIINLTSNSMKYTPAGGTVTMAMRRSKETALRRLLLGADQSSIQSQKSRVSAIWKGEPGGTANFINPAEAPELRQASVAPPGNDLYVDFEVRDTGQGIPEDMKSRIFEPFVQGEVGLNRRHSGTGLGLSICTQLASLMKGSISLQSEVGVGTTFTVMHDFSKLRVLIAEDNKVNQQVILRMLKMEQVLQKTVAEDGQEALELVKTRSESGDGLPYDLIFMDIQMPNMDGLESTRHIRALGFEQPICALTAFADQTNIDDCYQAGMNHFIPKPLKRPALREVLSKLYCDKTKRST</sequence>
<dbReference type="AlphaFoldDB" id="A0AAJ0D811"/>
<dbReference type="InterPro" id="IPR001789">
    <property type="entry name" value="Sig_transdc_resp-reg_receiver"/>
</dbReference>
<dbReference type="SMART" id="SM00387">
    <property type="entry name" value="HATPase_c"/>
    <property type="match status" value="1"/>
</dbReference>
<reference evidence="19" key="1">
    <citation type="submission" date="2023-04" db="EMBL/GenBank/DDBJ databases">
        <title>Black Yeasts Isolated from many extreme environments.</title>
        <authorList>
            <person name="Coleine C."/>
            <person name="Stajich J.E."/>
            <person name="Selbmann L."/>
        </authorList>
    </citation>
    <scope>NUCLEOTIDE SEQUENCE</scope>
    <source>
        <strain evidence="19">CCFEE 5312</strain>
    </source>
</reference>
<keyword evidence="7" id="KW-0547">Nucleotide-binding</keyword>
<evidence type="ECO:0000256" key="3">
    <source>
        <dbReference type="ARBA" id="ARBA00012438"/>
    </source>
</evidence>
<feature type="modified residue" description="4-aspartylphosphate" evidence="14">
    <location>
        <position position="810"/>
    </location>
</feature>
<name>A0AAJ0D811_9PEZI</name>
<dbReference type="PANTHER" id="PTHR43047">
    <property type="entry name" value="TWO-COMPONENT HISTIDINE PROTEIN KINASE"/>
    <property type="match status" value="1"/>
</dbReference>
<dbReference type="SMART" id="SM00448">
    <property type="entry name" value="REC"/>
    <property type="match status" value="1"/>
</dbReference>
<dbReference type="GO" id="GO:0005886">
    <property type="term" value="C:plasma membrane"/>
    <property type="evidence" value="ECO:0007669"/>
    <property type="project" value="TreeGrafter"/>
</dbReference>
<keyword evidence="13" id="KW-0325">Glycoprotein</keyword>
<protein>
    <recommendedName>
        <fullName evidence="3">histidine kinase</fullName>
        <ecNumber evidence="3">2.7.13.3</ecNumber>
    </recommendedName>
</protein>
<dbReference type="InterPro" id="IPR004358">
    <property type="entry name" value="Sig_transdc_His_kin-like_C"/>
</dbReference>
<dbReference type="SUPFAM" id="SSF55874">
    <property type="entry name" value="ATPase domain of HSP90 chaperone/DNA topoisomerase II/histidine kinase"/>
    <property type="match status" value="1"/>
</dbReference>
<proteinExistence type="predicted"/>
<dbReference type="GO" id="GO:0009927">
    <property type="term" value="F:histidine phosphotransfer kinase activity"/>
    <property type="evidence" value="ECO:0007669"/>
    <property type="project" value="TreeGrafter"/>
</dbReference>
<dbReference type="Gene3D" id="3.30.565.10">
    <property type="entry name" value="Histidine kinase-like ATPase, C-terminal domain"/>
    <property type="match status" value="1"/>
</dbReference>
<evidence type="ECO:0000256" key="12">
    <source>
        <dbReference type="ARBA" id="ARBA00023136"/>
    </source>
</evidence>
<evidence type="ECO:0000256" key="5">
    <source>
        <dbReference type="ARBA" id="ARBA00022679"/>
    </source>
</evidence>
<dbReference type="CDD" id="cd17546">
    <property type="entry name" value="REC_hyHK_CKI1_RcsC-like"/>
    <property type="match status" value="1"/>
</dbReference>
<organism evidence="19 20">
    <name type="scientific">Extremus antarcticus</name>
    <dbReference type="NCBI Taxonomy" id="702011"/>
    <lineage>
        <taxon>Eukaryota</taxon>
        <taxon>Fungi</taxon>
        <taxon>Dikarya</taxon>
        <taxon>Ascomycota</taxon>
        <taxon>Pezizomycotina</taxon>
        <taxon>Dothideomycetes</taxon>
        <taxon>Dothideomycetidae</taxon>
        <taxon>Mycosphaerellales</taxon>
        <taxon>Extremaceae</taxon>
        <taxon>Extremus</taxon>
    </lineage>
</organism>
<evidence type="ECO:0000256" key="6">
    <source>
        <dbReference type="ARBA" id="ARBA00022692"/>
    </source>
</evidence>
<dbReference type="Gene3D" id="3.40.50.2300">
    <property type="match status" value="1"/>
</dbReference>
<comment type="caution">
    <text evidence="19">The sequence shown here is derived from an EMBL/GenBank/DDBJ whole genome shotgun (WGS) entry which is preliminary data.</text>
</comment>
<evidence type="ECO:0000256" key="2">
    <source>
        <dbReference type="ARBA" id="ARBA00004370"/>
    </source>
</evidence>
<dbReference type="InterPro" id="IPR005467">
    <property type="entry name" value="His_kinase_dom"/>
</dbReference>
<comment type="catalytic activity">
    <reaction evidence="1">
        <text>ATP + protein L-histidine = ADP + protein N-phospho-L-histidine.</text>
        <dbReference type="EC" id="2.7.13.3"/>
    </reaction>
</comment>
<keyword evidence="8 19" id="KW-0418">Kinase</keyword>
<keyword evidence="20" id="KW-1185">Reference proteome</keyword>